<evidence type="ECO:0000256" key="1">
    <source>
        <dbReference type="SAM" id="MobiDB-lite"/>
    </source>
</evidence>
<dbReference type="AlphaFoldDB" id="A0A102WTS4"/>
<accession>A0A102WTS4</accession>
<reference evidence="2 3" key="1">
    <citation type="submission" date="2015-11" db="EMBL/GenBank/DDBJ databases">
        <title>Expanding the genomic diversity of Burkholderia species for the development of highly accurate diagnostics.</title>
        <authorList>
            <person name="Sahl J."/>
            <person name="Keim P."/>
            <person name="Wagner D."/>
        </authorList>
    </citation>
    <scope>NUCLEOTIDE SEQUENCE [LARGE SCALE GENOMIC DNA]</scope>
    <source>
        <strain evidence="2 3">RF32-BP4</strain>
    </source>
</reference>
<sequence length="265" mass="29546">MDHSTVFRSMMPELTRADGARIAVAYPSFPEPLPLVRLDRHGLVFRTGGPAPLVCGLPRAATLLARNEPLCSLRLVIRDVAATGDGHHDLTMQPSCAAGDELLWHTLRDREPYRHIGHPLAPVADTAAGPKDDRHGPTPAQIAGTDGTARLSRSAAFRLSCRTDALFFADWLEYHFDELHALAQRHTPQLQLNQLERQLADDEVDVRFVYDIDGHATRHELNDCAREACAWIETEMRDKFALPIAHERLGSHRARGMDVRAHRAS</sequence>
<dbReference type="RefSeq" id="WP_059637485.1">
    <property type="nucleotide sequence ID" value="NZ_JBGRUP010000028.1"/>
</dbReference>
<evidence type="ECO:0008006" key="4">
    <source>
        <dbReference type="Google" id="ProtNLM"/>
    </source>
</evidence>
<dbReference type="InterPro" id="IPR009023">
    <property type="entry name" value="HMG_CoA_Rdtase_NAD(P)-bd_sf"/>
</dbReference>
<evidence type="ECO:0000313" key="3">
    <source>
        <dbReference type="Proteomes" id="UP000065521"/>
    </source>
</evidence>
<organism evidence="2 3">
    <name type="scientific">Burkholderia ubonensis</name>
    <dbReference type="NCBI Taxonomy" id="101571"/>
    <lineage>
        <taxon>Bacteria</taxon>
        <taxon>Pseudomonadati</taxon>
        <taxon>Pseudomonadota</taxon>
        <taxon>Betaproteobacteria</taxon>
        <taxon>Burkholderiales</taxon>
        <taxon>Burkholderiaceae</taxon>
        <taxon>Burkholderia</taxon>
        <taxon>Burkholderia cepacia complex</taxon>
    </lineage>
</organism>
<dbReference type="Gene3D" id="3.30.70.420">
    <property type="entry name" value="Hydroxymethylglutaryl-CoA reductase, class I/II, NAD/NADP-binding domain"/>
    <property type="match status" value="1"/>
</dbReference>
<protein>
    <recommendedName>
        <fullName evidence="4">3-hydroxy-3-methylglutaryl-coenzyme A reductase</fullName>
    </recommendedName>
</protein>
<comment type="caution">
    <text evidence="2">The sequence shown here is derived from an EMBL/GenBank/DDBJ whole genome shotgun (WGS) entry which is preliminary data.</text>
</comment>
<dbReference type="SUPFAM" id="SSF55035">
    <property type="entry name" value="NAD-binding domain of HMG-CoA reductase"/>
    <property type="match status" value="1"/>
</dbReference>
<feature type="region of interest" description="Disordered" evidence="1">
    <location>
        <begin position="125"/>
        <end position="147"/>
    </location>
</feature>
<dbReference type="Proteomes" id="UP000065521">
    <property type="component" value="Unassembled WGS sequence"/>
</dbReference>
<name>A0A102WTS4_9BURK</name>
<gene>
    <name evidence="2" type="ORF">WI38_30630</name>
</gene>
<dbReference type="EMBL" id="LOTN01000071">
    <property type="protein sequence ID" value="KUZ81793.1"/>
    <property type="molecule type" value="Genomic_DNA"/>
</dbReference>
<evidence type="ECO:0000313" key="2">
    <source>
        <dbReference type="EMBL" id="KUZ81793.1"/>
    </source>
</evidence>
<proteinExistence type="predicted"/>